<evidence type="ECO:0000313" key="10">
    <source>
        <dbReference type="EMBL" id="MBE7939127.1"/>
    </source>
</evidence>
<evidence type="ECO:0000313" key="11">
    <source>
        <dbReference type="Proteomes" id="UP000715965"/>
    </source>
</evidence>
<dbReference type="Pfam" id="PF07947">
    <property type="entry name" value="YhhN"/>
    <property type="match status" value="1"/>
</dbReference>
<proteinExistence type="inferred from homology"/>
<dbReference type="PANTHER" id="PTHR21624:SF1">
    <property type="entry name" value="ALKYLGLYCEROL MONOOXYGENASE"/>
    <property type="match status" value="1"/>
</dbReference>
<feature type="transmembrane region" description="Helical" evidence="8">
    <location>
        <begin position="301"/>
        <end position="323"/>
    </location>
</feature>
<dbReference type="Pfam" id="PF04116">
    <property type="entry name" value="FA_hydroxylase"/>
    <property type="match status" value="1"/>
</dbReference>
<evidence type="ECO:0000259" key="9">
    <source>
        <dbReference type="Pfam" id="PF04116"/>
    </source>
</evidence>
<dbReference type="InterPro" id="IPR051689">
    <property type="entry name" value="Sterol_desaturase/TMEM195"/>
</dbReference>
<feature type="transmembrane region" description="Helical" evidence="8">
    <location>
        <begin position="44"/>
        <end position="66"/>
    </location>
</feature>
<dbReference type="InterPro" id="IPR006694">
    <property type="entry name" value="Fatty_acid_hydroxylase"/>
</dbReference>
<accession>A0ABR9SAM1</accession>
<dbReference type="Proteomes" id="UP000715965">
    <property type="component" value="Unassembled WGS sequence"/>
</dbReference>
<feature type="domain" description="Fatty acid hydroxylase" evidence="9">
    <location>
        <begin position="87"/>
        <end position="218"/>
    </location>
</feature>
<keyword evidence="6" id="KW-0443">Lipid metabolism</keyword>
<feature type="transmembrane region" description="Helical" evidence="8">
    <location>
        <begin position="329"/>
        <end position="349"/>
    </location>
</feature>
<feature type="transmembrane region" description="Helical" evidence="8">
    <location>
        <begin position="431"/>
        <end position="448"/>
    </location>
</feature>
<reference evidence="10 11" key="1">
    <citation type="submission" date="2020-10" db="EMBL/GenBank/DDBJ databases">
        <title>Draft genome of Ramlibacter aquaticus LMG 30558.</title>
        <authorList>
            <person name="Props R."/>
        </authorList>
    </citation>
    <scope>NUCLEOTIDE SEQUENCE [LARGE SCALE GENOMIC DNA]</scope>
    <source>
        <strain evidence="10 11">LMG 30558</strain>
    </source>
</reference>
<keyword evidence="4 8" id="KW-1133">Transmembrane helix</keyword>
<feature type="transmembrane region" description="Helical" evidence="8">
    <location>
        <begin position="543"/>
        <end position="562"/>
    </location>
</feature>
<feature type="transmembrane region" description="Helical" evidence="8">
    <location>
        <begin position="460"/>
        <end position="480"/>
    </location>
</feature>
<evidence type="ECO:0000256" key="3">
    <source>
        <dbReference type="ARBA" id="ARBA00022692"/>
    </source>
</evidence>
<keyword evidence="5" id="KW-0560">Oxidoreductase</keyword>
<evidence type="ECO:0000256" key="7">
    <source>
        <dbReference type="ARBA" id="ARBA00023136"/>
    </source>
</evidence>
<evidence type="ECO:0000256" key="2">
    <source>
        <dbReference type="ARBA" id="ARBA00007375"/>
    </source>
</evidence>
<protein>
    <submittedName>
        <fullName evidence="10">Sterol desaturase family protein</fullName>
    </submittedName>
</protein>
<feature type="transmembrane region" description="Helical" evidence="8">
    <location>
        <begin position="516"/>
        <end position="537"/>
    </location>
</feature>
<comment type="subcellular location">
    <subcellularLocation>
        <location evidence="1">Endomembrane system</location>
        <topology evidence="1">Multi-pass membrane protein</topology>
    </subcellularLocation>
</comment>
<keyword evidence="11" id="KW-1185">Reference proteome</keyword>
<dbReference type="PANTHER" id="PTHR21624">
    <property type="entry name" value="STEROL DESATURASE-RELATED PROTEIN"/>
    <property type="match status" value="1"/>
</dbReference>
<evidence type="ECO:0000256" key="8">
    <source>
        <dbReference type="SAM" id="Phobius"/>
    </source>
</evidence>
<evidence type="ECO:0000256" key="6">
    <source>
        <dbReference type="ARBA" id="ARBA00023098"/>
    </source>
</evidence>
<feature type="transmembrane region" description="Helical" evidence="8">
    <location>
        <begin position="139"/>
        <end position="165"/>
    </location>
</feature>
<dbReference type="InterPro" id="IPR012506">
    <property type="entry name" value="TMEM86B-like"/>
</dbReference>
<dbReference type="EMBL" id="JADDOJ010000002">
    <property type="protein sequence ID" value="MBE7939127.1"/>
    <property type="molecule type" value="Genomic_DNA"/>
</dbReference>
<evidence type="ECO:0000256" key="1">
    <source>
        <dbReference type="ARBA" id="ARBA00004127"/>
    </source>
</evidence>
<dbReference type="RefSeq" id="WP_193778676.1">
    <property type="nucleotide sequence ID" value="NZ_JADDOJ010000002.1"/>
</dbReference>
<gene>
    <name evidence="10" type="ORF">IM725_00910</name>
</gene>
<comment type="caution">
    <text evidence="10">The sequence shown here is derived from an EMBL/GenBank/DDBJ whole genome shotgun (WGS) entry which is preliminary data.</text>
</comment>
<keyword evidence="7 8" id="KW-0472">Membrane</keyword>
<feature type="transmembrane region" description="Helical" evidence="8">
    <location>
        <begin position="7"/>
        <end position="24"/>
    </location>
</feature>
<comment type="similarity">
    <text evidence="2">Belongs to the TMEM86 family.</text>
</comment>
<sequence length="581" mass="62416">MSPSQVIVLATPVFLALIALEYAWGRWRGRDTYGLPDTLCSISLGLLSQVSAALAPLLTLGLYASVQAQAALWRNDAFWLSPAGWGLALLAYDFLYYWLHRAGHEVALLWAAHVVHHQSEHYNLSTALRQTSTGPLLAWVFYLPMALAGVPPLVFAVVALVDLLYQFWVHTEHVGRLGGFDRWFCSPSNHRVHHAVNEGYVDRNYGGILMVWDRMFGTFVEETEPCVYGTRSPLRSCDPLWANLEVYGTLARLSWQARSPLDKLRVWFKPPGWLPPELRDGAGPFDLSAVRRWDPPMAARLRPLAGLLFLAHLGAAALFLWQVDALPAGTAWAALAGLVAASWALGALLQGRLGALPVLALQAAALATVSSAAGWGTVHQVAKPAALLLLMACVVHRLGVPALRAAPGRWLAGGLLLSLAGDVLLMLPGHFVGGLVAFLLAHLCYIAALRDGAGWLPRPLALAATLAYGAAMLAFLFPTLPPALRMPVSAYVAVIALMAAQALGRAAVLGGRDAAAVGLGALLFMASDSLLAVNRFALALPLAPLWVLSTYYGAQWLIAMHFRPQAQEKSSPALLGGATPR</sequence>
<feature type="transmembrane region" description="Helical" evidence="8">
    <location>
        <begin position="78"/>
        <end position="99"/>
    </location>
</feature>
<organism evidence="10 11">
    <name type="scientific">Ramlibacter aquaticus</name>
    <dbReference type="NCBI Taxonomy" id="2780094"/>
    <lineage>
        <taxon>Bacteria</taxon>
        <taxon>Pseudomonadati</taxon>
        <taxon>Pseudomonadota</taxon>
        <taxon>Betaproteobacteria</taxon>
        <taxon>Burkholderiales</taxon>
        <taxon>Comamonadaceae</taxon>
        <taxon>Ramlibacter</taxon>
    </lineage>
</organism>
<evidence type="ECO:0000256" key="5">
    <source>
        <dbReference type="ARBA" id="ARBA00023002"/>
    </source>
</evidence>
<evidence type="ECO:0000256" key="4">
    <source>
        <dbReference type="ARBA" id="ARBA00022989"/>
    </source>
</evidence>
<feature type="transmembrane region" description="Helical" evidence="8">
    <location>
        <begin position="356"/>
        <end position="375"/>
    </location>
</feature>
<feature type="transmembrane region" description="Helical" evidence="8">
    <location>
        <begin position="486"/>
        <end position="504"/>
    </location>
</feature>
<keyword evidence="3 8" id="KW-0812">Transmembrane</keyword>
<name>A0ABR9SAM1_9BURK</name>